<keyword evidence="1" id="KW-1133">Transmembrane helix</keyword>
<keyword evidence="3" id="KW-1185">Reference proteome</keyword>
<organism evidence="2 3">
    <name type="scientific">Carnobacterium divergens DSM 20623</name>
    <dbReference type="NCBI Taxonomy" id="1449336"/>
    <lineage>
        <taxon>Bacteria</taxon>
        <taxon>Bacillati</taxon>
        <taxon>Bacillota</taxon>
        <taxon>Bacilli</taxon>
        <taxon>Lactobacillales</taxon>
        <taxon>Carnobacteriaceae</taxon>
        <taxon>Carnobacterium</taxon>
    </lineage>
</organism>
<dbReference type="GeneID" id="89589867"/>
<dbReference type="InterPro" id="IPR017196">
    <property type="entry name" value="ECF_substrate-spec_UCP037395"/>
</dbReference>
<reference evidence="2 3" key="1">
    <citation type="journal article" date="2015" name="Genome Announc.">
        <title>Expanding the biotechnology potential of lactobacilli through comparative genomics of 213 strains and associated genera.</title>
        <authorList>
            <person name="Sun Z."/>
            <person name="Harris H.M."/>
            <person name="McCann A."/>
            <person name="Guo C."/>
            <person name="Argimon S."/>
            <person name="Zhang W."/>
            <person name="Yang X."/>
            <person name="Jeffery I.B."/>
            <person name="Cooney J.C."/>
            <person name="Kagawa T.F."/>
            <person name="Liu W."/>
            <person name="Song Y."/>
            <person name="Salvetti E."/>
            <person name="Wrobel A."/>
            <person name="Rasinkangas P."/>
            <person name="Parkhill J."/>
            <person name="Rea M.C."/>
            <person name="O'Sullivan O."/>
            <person name="Ritari J."/>
            <person name="Douillard F.P."/>
            <person name="Paul Ross R."/>
            <person name="Yang R."/>
            <person name="Briner A.E."/>
            <person name="Felis G.E."/>
            <person name="de Vos W.M."/>
            <person name="Barrangou R."/>
            <person name="Klaenhammer T.R."/>
            <person name="Caufield P.W."/>
            <person name="Cui Y."/>
            <person name="Zhang H."/>
            <person name="O'Toole P.W."/>
        </authorList>
    </citation>
    <scope>NUCLEOTIDE SEQUENCE [LARGE SCALE GENOMIC DNA]</scope>
    <source>
        <strain evidence="2 3">DSM 20623</strain>
    </source>
</reference>
<dbReference type="EMBL" id="JQBS01000004">
    <property type="protein sequence ID" value="KRN57606.1"/>
    <property type="molecule type" value="Genomic_DNA"/>
</dbReference>
<dbReference type="RefSeq" id="WP_034573225.1">
    <property type="nucleotide sequence ID" value="NZ_JQBS01000004.1"/>
</dbReference>
<dbReference type="Proteomes" id="UP000051658">
    <property type="component" value="Unassembled WGS sequence"/>
</dbReference>
<evidence type="ECO:0000256" key="1">
    <source>
        <dbReference type="SAM" id="Phobius"/>
    </source>
</evidence>
<feature type="transmembrane region" description="Helical" evidence="1">
    <location>
        <begin position="29"/>
        <end position="45"/>
    </location>
</feature>
<accession>A0A0R2I257</accession>
<feature type="transmembrane region" description="Helical" evidence="1">
    <location>
        <begin position="120"/>
        <end position="139"/>
    </location>
</feature>
<keyword evidence="1" id="KW-0472">Membrane</keyword>
<protein>
    <recommendedName>
        <fullName evidence="4">Metal ion ABC transporter, membrane-spanning subunit</fullName>
    </recommendedName>
</protein>
<feature type="transmembrane region" description="Helical" evidence="1">
    <location>
        <begin position="151"/>
        <end position="174"/>
    </location>
</feature>
<dbReference type="InterPro" id="IPR024529">
    <property type="entry name" value="ECF_trnsprt_substrate-spec"/>
</dbReference>
<dbReference type="GO" id="GO:0022857">
    <property type="term" value="F:transmembrane transporter activity"/>
    <property type="evidence" value="ECO:0007669"/>
    <property type="project" value="InterPro"/>
</dbReference>
<feature type="transmembrane region" description="Helical" evidence="1">
    <location>
        <begin position="7"/>
        <end position="23"/>
    </location>
</feature>
<evidence type="ECO:0000313" key="2">
    <source>
        <dbReference type="EMBL" id="KRN57606.1"/>
    </source>
</evidence>
<proteinExistence type="predicted"/>
<dbReference type="AlphaFoldDB" id="A0A0R2I257"/>
<evidence type="ECO:0000313" key="3">
    <source>
        <dbReference type="Proteomes" id="UP000051658"/>
    </source>
</evidence>
<dbReference type="eggNOG" id="COG4720">
    <property type="taxonomic scope" value="Bacteria"/>
</dbReference>
<feature type="transmembrane region" description="Helical" evidence="1">
    <location>
        <begin position="194"/>
        <end position="212"/>
    </location>
</feature>
<evidence type="ECO:0008006" key="4">
    <source>
        <dbReference type="Google" id="ProtNLM"/>
    </source>
</evidence>
<dbReference type="Pfam" id="PF12822">
    <property type="entry name" value="ECF_trnsprt"/>
    <property type="match status" value="1"/>
</dbReference>
<name>A0A0R2I257_CARDV</name>
<dbReference type="PIRSF" id="PIRSF037395">
    <property type="entry name" value="UCP037395_ABCper"/>
    <property type="match status" value="1"/>
</dbReference>
<dbReference type="Gene3D" id="1.10.1760.20">
    <property type="match status" value="1"/>
</dbReference>
<feature type="transmembrane region" description="Helical" evidence="1">
    <location>
        <begin position="57"/>
        <end position="77"/>
    </location>
</feature>
<dbReference type="PATRIC" id="fig|1449336.4.peg.1735"/>
<gene>
    <name evidence="2" type="ORF">IV74_GL001700</name>
</gene>
<comment type="caution">
    <text evidence="2">The sequence shown here is derived from an EMBL/GenBank/DDBJ whole genome shotgun (WGS) entry which is preliminary data.</text>
</comment>
<keyword evidence="1" id="KW-0812">Transmembrane</keyword>
<sequence>MLKIKPILASIIGMTTLLISSLLVSGKQYLLLSFIFLAMGMYPLYQRFERRKMTAREIVFIAVLATIAAVSRVPFAMLPSVQPTSFVIIVAAMILGKESGFMIGATAALVSNMFLGQGPWTLWQMFCWGLMGYTAGLLGKTPFLQEMWGRLVFGFIWGFIFGWIMNLWYVIGFIQPLTALTFLQAYAASFYFDLAHALSNVFFLFFFSASWLKIIQRFQKKYGLLDFEENHF</sequence>